<organism evidence="1">
    <name type="scientific">Arundo donax</name>
    <name type="common">Giant reed</name>
    <name type="synonym">Donax arundinaceus</name>
    <dbReference type="NCBI Taxonomy" id="35708"/>
    <lineage>
        <taxon>Eukaryota</taxon>
        <taxon>Viridiplantae</taxon>
        <taxon>Streptophyta</taxon>
        <taxon>Embryophyta</taxon>
        <taxon>Tracheophyta</taxon>
        <taxon>Spermatophyta</taxon>
        <taxon>Magnoliopsida</taxon>
        <taxon>Liliopsida</taxon>
        <taxon>Poales</taxon>
        <taxon>Poaceae</taxon>
        <taxon>PACMAD clade</taxon>
        <taxon>Arundinoideae</taxon>
        <taxon>Arundineae</taxon>
        <taxon>Arundo</taxon>
    </lineage>
</organism>
<evidence type="ECO:0000313" key="1">
    <source>
        <dbReference type="EMBL" id="JAD25327.1"/>
    </source>
</evidence>
<reference evidence="1" key="1">
    <citation type="submission" date="2014-09" db="EMBL/GenBank/DDBJ databases">
        <authorList>
            <person name="Magalhaes I.L.F."/>
            <person name="Oliveira U."/>
            <person name="Santos F.R."/>
            <person name="Vidigal T.H.D.A."/>
            <person name="Brescovit A.D."/>
            <person name="Santos A.J."/>
        </authorList>
    </citation>
    <scope>NUCLEOTIDE SEQUENCE</scope>
    <source>
        <tissue evidence="1">Shoot tissue taken approximately 20 cm above the soil surface</tissue>
    </source>
</reference>
<dbReference type="EMBL" id="GBRH01272568">
    <property type="protein sequence ID" value="JAD25327.1"/>
    <property type="molecule type" value="Transcribed_RNA"/>
</dbReference>
<accession>A0A0A8YSC7</accession>
<reference evidence="1" key="2">
    <citation type="journal article" date="2015" name="Data Brief">
        <title>Shoot transcriptome of the giant reed, Arundo donax.</title>
        <authorList>
            <person name="Barrero R.A."/>
            <person name="Guerrero F.D."/>
            <person name="Moolhuijzen P."/>
            <person name="Goolsby J.A."/>
            <person name="Tidwell J."/>
            <person name="Bellgard S.E."/>
            <person name="Bellgard M.I."/>
        </authorList>
    </citation>
    <scope>NUCLEOTIDE SEQUENCE</scope>
    <source>
        <tissue evidence="1">Shoot tissue taken approximately 20 cm above the soil surface</tissue>
    </source>
</reference>
<name>A0A0A8YSC7_ARUDO</name>
<protein>
    <submittedName>
        <fullName evidence="1">Uncharacterized protein</fullName>
    </submittedName>
</protein>
<proteinExistence type="predicted"/>
<sequence length="32" mass="3816">MMFLRSLLTCHIHKCWQYISVDISCLLFVSIN</sequence>
<dbReference type="AlphaFoldDB" id="A0A0A8YSC7"/>